<dbReference type="GO" id="GO:0035556">
    <property type="term" value="P:intracellular signal transduction"/>
    <property type="evidence" value="ECO:0007669"/>
    <property type="project" value="InterPro"/>
</dbReference>
<evidence type="ECO:0000256" key="3">
    <source>
        <dbReference type="ARBA" id="ARBA00023043"/>
    </source>
</evidence>
<comment type="pathway">
    <text evidence="1">Protein modification; protein ubiquitination.</text>
</comment>
<dbReference type="CDD" id="cd03723">
    <property type="entry name" value="SOCS_ASB4_ASB18"/>
    <property type="match status" value="1"/>
</dbReference>
<dbReference type="Pfam" id="PF00023">
    <property type="entry name" value="Ank"/>
    <property type="match status" value="1"/>
</dbReference>
<proteinExistence type="predicted"/>
<dbReference type="GeneID" id="108504500"/>
<evidence type="ECO:0000256" key="4">
    <source>
        <dbReference type="PROSITE-ProRule" id="PRU00023"/>
    </source>
</evidence>
<dbReference type="SMART" id="SM00253">
    <property type="entry name" value="SOCS"/>
    <property type="match status" value="1"/>
</dbReference>
<dbReference type="InterPro" id="IPR001496">
    <property type="entry name" value="SOCS_box"/>
</dbReference>
<dbReference type="PROSITE" id="PS50297">
    <property type="entry name" value="ANK_REP_REGION"/>
    <property type="match status" value="4"/>
</dbReference>
<dbReference type="InterPro" id="IPR002110">
    <property type="entry name" value="Ankyrin_rpt"/>
</dbReference>
<dbReference type="AlphaFoldDB" id="A0A6J0IEG6"/>
<evidence type="ECO:0000313" key="6">
    <source>
        <dbReference type="Proteomes" id="UP000504624"/>
    </source>
</evidence>
<dbReference type="SUPFAM" id="SSF48403">
    <property type="entry name" value="Ankyrin repeat"/>
    <property type="match status" value="1"/>
</dbReference>
<dbReference type="Gene3D" id="1.10.750.20">
    <property type="entry name" value="SOCS box"/>
    <property type="match status" value="1"/>
</dbReference>
<keyword evidence="2" id="KW-0677">Repeat</keyword>
<sequence>MGDSPGPAIGKLRISSQLDSEHPLTAHVPVTRFYTALVTGDLRSLEVLTDRYHQDVNLVFEISKNELEWQVKSQASYGLSGLWALEWRWERSTPLCLAAHHGHPAALRHLLCRRAHPDLAPGAQGPLHEACRGAHTDCVELLLEYQADPNLRSEEGLTPLHLCTTRDSLGCARLLLRHGAAVDLPSTACGETALHVAARHGLSDHTRLYLRRGARVDARSARGETALGILCATAPGAGQDRLELCQLLVAHGAQVDVRDEARRSPLHEACGAAHASLARFLLLRGADVNAIDYDGLSPLGLALQSAASRAQRRPHLTIQLLLNHGSQRIWPPAFVKVLRSCAAVPEVIEVLFNSYSQIPVSQEWAEAVPEEVFQQHQPFYKSLFQLAGAVRCLQHLCRSVIRENLGSRCHSLIPLLPVPKALREYLLLEPEGVVL</sequence>
<name>A0A6J0IEG6_9PASS</name>
<dbReference type="Gene3D" id="1.25.40.20">
    <property type="entry name" value="Ankyrin repeat-containing domain"/>
    <property type="match status" value="2"/>
</dbReference>
<gene>
    <name evidence="7" type="primary">ASB18</name>
</gene>
<dbReference type="InterPro" id="IPR036770">
    <property type="entry name" value="Ankyrin_rpt-contain_sf"/>
</dbReference>
<dbReference type="Pfam" id="PF07525">
    <property type="entry name" value="SOCS_box"/>
    <property type="match status" value="1"/>
</dbReference>
<accession>A0A6J0IEG6</accession>
<dbReference type="Proteomes" id="UP000504624">
    <property type="component" value="Unplaced"/>
</dbReference>
<feature type="repeat" description="ANK" evidence="4">
    <location>
        <begin position="261"/>
        <end position="293"/>
    </location>
</feature>
<dbReference type="OrthoDB" id="366390at2759"/>
<dbReference type="SMART" id="SM00969">
    <property type="entry name" value="SOCS_box"/>
    <property type="match status" value="1"/>
</dbReference>
<feature type="repeat" description="ANK" evidence="4">
    <location>
        <begin position="189"/>
        <end position="221"/>
    </location>
</feature>
<organism evidence="6 7">
    <name type="scientific">Lepidothrix coronata</name>
    <name type="common">blue-crowned manakin</name>
    <dbReference type="NCBI Taxonomy" id="321398"/>
    <lineage>
        <taxon>Eukaryota</taxon>
        <taxon>Metazoa</taxon>
        <taxon>Chordata</taxon>
        <taxon>Craniata</taxon>
        <taxon>Vertebrata</taxon>
        <taxon>Euteleostomi</taxon>
        <taxon>Archelosauria</taxon>
        <taxon>Archosauria</taxon>
        <taxon>Dinosauria</taxon>
        <taxon>Saurischia</taxon>
        <taxon>Theropoda</taxon>
        <taxon>Coelurosauria</taxon>
        <taxon>Aves</taxon>
        <taxon>Neognathae</taxon>
        <taxon>Neoaves</taxon>
        <taxon>Telluraves</taxon>
        <taxon>Australaves</taxon>
        <taxon>Passeriformes</taxon>
        <taxon>Pipridae</taxon>
        <taxon>Lepidothrix</taxon>
    </lineage>
</organism>
<feature type="repeat" description="ANK" evidence="4">
    <location>
        <begin position="122"/>
        <end position="154"/>
    </location>
</feature>
<dbReference type="Pfam" id="PF12796">
    <property type="entry name" value="Ank_2"/>
    <property type="match status" value="2"/>
</dbReference>
<feature type="repeat" description="ANK" evidence="4">
    <location>
        <begin position="155"/>
        <end position="187"/>
    </location>
</feature>
<evidence type="ECO:0000256" key="2">
    <source>
        <dbReference type="ARBA" id="ARBA00022737"/>
    </source>
</evidence>
<dbReference type="PRINTS" id="PR01415">
    <property type="entry name" value="ANKYRIN"/>
</dbReference>
<dbReference type="PANTHER" id="PTHR24171:SF10">
    <property type="entry name" value="ANKYRIN REPEAT DOMAIN-CONTAINING PROTEIN 29-LIKE"/>
    <property type="match status" value="1"/>
</dbReference>
<evidence type="ECO:0000313" key="7">
    <source>
        <dbReference type="RefSeq" id="XP_017685105.1"/>
    </source>
</evidence>
<dbReference type="InterPro" id="IPR036036">
    <property type="entry name" value="SOCS_box-like_dom_sf"/>
</dbReference>
<reference evidence="7" key="1">
    <citation type="submission" date="2025-08" db="UniProtKB">
        <authorList>
            <consortium name="RefSeq"/>
        </authorList>
    </citation>
    <scope>IDENTIFICATION</scope>
</reference>
<protein>
    <submittedName>
        <fullName evidence="7">Ankyrin repeat and SOCS box protein 18</fullName>
    </submittedName>
</protein>
<dbReference type="UniPathway" id="UPA00143"/>
<dbReference type="GO" id="GO:0016567">
    <property type="term" value="P:protein ubiquitination"/>
    <property type="evidence" value="ECO:0007669"/>
    <property type="project" value="UniProtKB-UniPathway"/>
</dbReference>
<dbReference type="PROSITE" id="PS50088">
    <property type="entry name" value="ANK_REPEAT"/>
    <property type="match status" value="4"/>
</dbReference>
<dbReference type="SUPFAM" id="SSF158235">
    <property type="entry name" value="SOCS box-like"/>
    <property type="match status" value="1"/>
</dbReference>
<evidence type="ECO:0000259" key="5">
    <source>
        <dbReference type="PROSITE" id="PS50225"/>
    </source>
</evidence>
<feature type="domain" description="SOCS box" evidence="5">
    <location>
        <begin position="390"/>
        <end position="426"/>
    </location>
</feature>
<evidence type="ECO:0000256" key="1">
    <source>
        <dbReference type="ARBA" id="ARBA00004906"/>
    </source>
</evidence>
<keyword evidence="3 4" id="KW-0040">ANK repeat</keyword>
<dbReference type="RefSeq" id="XP_017685105.1">
    <property type="nucleotide sequence ID" value="XM_017829616.1"/>
</dbReference>
<dbReference type="PANTHER" id="PTHR24171">
    <property type="entry name" value="ANKYRIN REPEAT DOMAIN-CONTAINING PROTEIN 39-RELATED"/>
    <property type="match status" value="1"/>
</dbReference>
<dbReference type="CTD" id="401036"/>
<keyword evidence="6" id="KW-1185">Reference proteome</keyword>
<dbReference type="SMART" id="SM00248">
    <property type="entry name" value="ANK"/>
    <property type="match status" value="7"/>
</dbReference>
<dbReference type="PROSITE" id="PS50225">
    <property type="entry name" value="SOCS"/>
    <property type="match status" value="1"/>
</dbReference>